<sequence length="94" mass="10535">MNHSIPPPPRLGKKSIQSGDRRPITSPKIFFWSELVLPFRRFETNFYSAMAFFHPYSCFSRKKAPEAAGKDGAKTGKMPPSDSWENTSGALNSV</sequence>
<proteinExistence type="predicted"/>
<feature type="compositionally biased region" description="Pro residues" evidence="1">
    <location>
        <begin position="1"/>
        <end position="10"/>
    </location>
</feature>
<dbReference type="Proteomes" id="UP001054837">
    <property type="component" value="Unassembled WGS sequence"/>
</dbReference>
<reference evidence="2 3" key="1">
    <citation type="submission" date="2021-06" db="EMBL/GenBank/DDBJ databases">
        <title>Caerostris darwini draft genome.</title>
        <authorList>
            <person name="Kono N."/>
            <person name="Arakawa K."/>
        </authorList>
    </citation>
    <scope>NUCLEOTIDE SEQUENCE [LARGE SCALE GENOMIC DNA]</scope>
</reference>
<feature type="compositionally biased region" description="Polar residues" evidence="1">
    <location>
        <begin position="83"/>
        <end position="94"/>
    </location>
</feature>
<accession>A0AAV4QFF4</accession>
<name>A0AAV4QFF4_9ARAC</name>
<keyword evidence="3" id="KW-1185">Reference proteome</keyword>
<feature type="region of interest" description="Disordered" evidence="1">
    <location>
        <begin position="64"/>
        <end position="94"/>
    </location>
</feature>
<evidence type="ECO:0000313" key="3">
    <source>
        <dbReference type="Proteomes" id="UP001054837"/>
    </source>
</evidence>
<comment type="caution">
    <text evidence="2">The sequence shown here is derived from an EMBL/GenBank/DDBJ whole genome shotgun (WGS) entry which is preliminary data.</text>
</comment>
<dbReference type="EMBL" id="BPLQ01004264">
    <property type="protein sequence ID" value="GIY06821.1"/>
    <property type="molecule type" value="Genomic_DNA"/>
</dbReference>
<gene>
    <name evidence="2" type="ORF">CDAR_76611</name>
</gene>
<organism evidence="2 3">
    <name type="scientific">Caerostris darwini</name>
    <dbReference type="NCBI Taxonomy" id="1538125"/>
    <lineage>
        <taxon>Eukaryota</taxon>
        <taxon>Metazoa</taxon>
        <taxon>Ecdysozoa</taxon>
        <taxon>Arthropoda</taxon>
        <taxon>Chelicerata</taxon>
        <taxon>Arachnida</taxon>
        <taxon>Araneae</taxon>
        <taxon>Araneomorphae</taxon>
        <taxon>Entelegynae</taxon>
        <taxon>Araneoidea</taxon>
        <taxon>Araneidae</taxon>
        <taxon>Caerostris</taxon>
    </lineage>
</organism>
<feature type="compositionally biased region" description="Basic and acidic residues" evidence="1">
    <location>
        <begin position="64"/>
        <end position="74"/>
    </location>
</feature>
<feature type="region of interest" description="Disordered" evidence="1">
    <location>
        <begin position="1"/>
        <end position="23"/>
    </location>
</feature>
<dbReference type="AlphaFoldDB" id="A0AAV4QFF4"/>
<protein>
    <submittedName>
        <fullName evidence="2">Uncharacterized protein</fullName>
    </submittedName>
</protein>
<evidence type="ECO:0000256" key="1">
    <source>
        <dbReference type="SAM" id="MobiDB-lite"/>
    </source>
</evidence>
<evidence type="ECO:0000313" key="2">
    <source>
        <dbReference type="EMBL" id="GIY06821.1"/>
    </source>
</evidence>